<dbReference type="Pfam" id="PF02397">
    <property type="entry name" value="Bac_transf"/>
    <property type="match status" value="1"/>
</dbReference>
<organism evidence="9 10">
    <name type="scientific">Candidatus Manganitrophus noduliformans</name>
    <dbReference type="NCBI Taxonomy" id="2606439"/>
    <lineage>
        <taxon>Bacteria</taxon>
        <taxon>Pseudomonadati</taxon>
        <taxon>Nitrospirota</taxon>
        <taxon>Nitrospiria</taxon>
        <taxon>Candidatus Troglogloeales</taxon>
        <taxon>Candidatus Manganitrophaceae</taxon>
        <taxon>Candidatus Manganitrophus</taxon>
    </lineage>
</organism>
<dbReference type="Proteomes" id="UP000534783">
    <property type="component" value="Unassembled WGS sequence"/>
</dbReference>
<dbReference type="InterPro" id="IPR003362">
    <property type="entry name" value="Bact_transf"/>
</dbReference>
<evidence type="ECO:0000256" key="4">
    <source>
        <dbReference type="ARBA" id="ARBA00022692"/>
    </source>
</evidence>
<keyword evidence="4 7" id="KW-0812">Transmembrane</keyword>
<dbReference type="GO" id="GO:0016020">
    <property type="term" value="C:membrane"/>
    <property type="evidence" value="ECO:0007669"/>
    <property type="project" value="UniProtKB-SubCell"/>
</dbReference>
<evidence type="ECO:0000259" key="8">
    <source>
        <dbReference type="Pfam" id="PF02397"/>
    </source>
</evidence>
<keyword evidence="3 9" id="KW-0808">Transferase</keyword>
<keyword evidence="10" id="KW-1185">Reference proteome</keyword>
<dbReference type="PANTHER" id="PTHR30576">
    <property type="entry name" value="COLANIC BIOSYNTHESIS UDP-GLUCOSE LIPID CARRIER TRANSFERASE"/>
    <property type="match status" value="1"/>
</dbReference>
<evidence type="ECO:0000256" key="1">
    <source>
        <dbReference type="ARBA" id="ARBA00004141"/>
    </source>
</evidence>
<evidence type="ECO:0000256" key="6">
    <source>
        <dbReference type="ARBA" id="ARBA00023136"/>
    </source>
</evidence>
<accession>A0A7X6DP30</accession>
<dbReference type="NCBIfam" id="TIGR03013">
    <property type="entry name" value="EpsB_2"/>
    <property type="match status" value="1"/>
</dbReference>
<dbReference type="RefSeq" id="WP_168058891.1">
    <property type="nucleotide sequence ID" value="NZ_VTOW01000001.1"/>
</dbReference>
<comment type="similarity">
    <text evidence="2">Belongs to the bacterial sugar transferase family.</text>
</comment>
<feature type="transmembrane region" description="Helical" evidence="7">
    <location>
        <begin position="113"/>
        <end position="131"/>
    </location>
</feature>
<reference evidence="9 10" key="1">
    <citation type="journal article" date="2020" name="Nature">
        <title>Bacterial chemolithoautotrophy via manganese oxidation.</title>
        <authorList>
            <person name="Yu H."/>
            <person name="Leadbetter J.R."/>
        </authorList>
    </citation>
    <scope>NUCLEOTIDE SEQUENCE [LARGE SCALE GENOMIC DNA]</scope>
    <source>
        <strain evidence="9 10">Mn-1</strain>
    </source>
</reference>
<dbReference type="GO" id="GO:0009242">
    <property type="term" value="P:colanic acid biosynthetic process"/>
    <property type="evidence" value="ECO:0007669"/>
    <property type="project" value="TreeGrafter"/>
</dbReference>
<feature type="transmembrane region" description="Helical" evidence="7">
    <location>
        <begin position="12"/>
        <end position="37"/>
    </location>
</feature>
<evidence type="ECO:0000256" key="2">
    <source>
        <dbReference type="ARBA" id="ARBA00006464"/>
    </source>
</evidence>
<evidence type="ECO:0000256" key="3">
    <source>
        <dbReference type="ARBA" id="ARBA00022679"/>
    </source>
</evidence>
<dbReference type="GO" id="GO:0089702">
    <property type="term" value="F:undecaprenyl-phosphate glucose phosphotransferase activity"/>
    <property type="evidence" value="ECO:0007669"/>
    <property type="project" value="TreeGrafter"/>
</dbReference>
<protein>
    <submittedName>
        <fullName evidence="9">TIGR03013 family PEP-CTERM/XrtA system glycosyltransferase</fullName>
    </submittedName>
</protein>
<feature type="transmembrane region" description="Helical" evidence="7">
    <location>
        <begin position="49"/>
        <end position="67"/>
    </location>
</feature>
<keyword evidence="5 7" id="KW-1133">Transmembrane helix</keyword>
<dbReference type="InterPro" id="IPR017464">
    <property type="entry name" value="Sugar_tfrase_EpsB_2"/>
</dbReference>
<evidence type="ECO:0000256" key="5">
    <source>
        <dbReference type="ARBA" id="ARBA00022989"/>
    </source>
</evidence>
<sequence>MIKFCNRSLPTRSVFFCLAEDLLIWLAVVVSVLIFPLPGEPLQMGGRLILIQGLILAAIFHLTLYYSDLYDFSLFPPDRVHLIRLVRAGGIGLIVFGGMVSLFPAWFPPGKSFRLSVILSLLLIFGWRTFYSRILEKMEDRILILGTQDVARLVAQEVLKRKGLGMKVVGFLDEDGSRLGQSLINPKIIGTYEQLQAVLAKERVDKVVIAALERRGRLPIREILGARAQGVEFIEGTRFYEQISGKVFLEDAKPSGFIYAEGFNKSGITRWTKRLTGILASSAILILTFPLMMLLAILIKLDSPGPIFFRQERVGEEGKPFMLIKFRSMREDAEAASGPVWAVEDDPRVTRIGRIMRKLRLDELPQIFNVLKGEMSFVGPRPERPFFVAQLSEQIPFYALRFAVKPGVSGWAQIRYPYGASVEDAREKLRYDLYYIKNMSLLFDLSIIFQTVKIVLFGRGGR</sequence>
<feature type="domain" description="Bacterial sugar transferase" evidence="8">
    <location>
        <begin position="273"/>
        <end position="456"/>
    </location>
</feature>
<feature type="transmembrane region" description="Helical" evidence="7">
    <location>
        <begin position="275"/>
        <end position="299"/>
    </location>
</feature>
<proteinExistence type="inferred from homology"/>
<dbReference type="EMBL" id="VTOW01000001">
    <property type="protein sequence ID" value="NKE70654.1"/>
    <property type="molecule type" value="Genomic_DNA"/>
</dbReference>
<evidence type="ECO:0000256" key="7">
    <source>
        <dbReference type="SAM" id="Phobius"/>
    </source>
</evidence>
<dbReference type="PANTHER" id="PTHR30576:SF21">
    <property type="entry name" value="UDP-GLUCOSE:UNDECAPRENYL-PHOSPHATE GLUCOSE-1-PHOSPHATE TRANSFERASE"/>
    <property type="match status" value="1"/>
</dbReference>
<dbReference type="AlphaFoldDB" id="A0A7X6DP30"/>
<comment type="caution">
    <text evidence="9">The sequence shown here is derived from an EMBL/GenBank/DDBJ whole genome shotgun (WGS) entry which is preliminary data.</text>
</comment>
<evidence type="ECO:0000313" key="10">
    <source>
        <dbReference type="Proteomes" id="UP000534783"/>
    </source>
</evidence>
<dbReference type="Gene3D" id="3.40.50.720">
    <property type="entry name" value="NAD(P)-binding Rossmann-like Domain"/>
    <property type="match status" value="1"/>
</dbReference>
<evidence type="ECO:0000313" key="9">
    <source>
        <dbReference type="EMBL" id="NKE70654.1"/>
    </source>
</evidence>
<gene>
    <name evidence="9" type="ORF">MNODULE_07885</name>
</gene>
<name>A0A7X6DP30_9BACT</name>
<keyword evidence="6 7" id="KW-0472">Membrane</keyword>
<feature type="transmembrane region" description="Helical" evidence="7">
    <location>
        <begin position="88"/>
        <end position="107"/>
    </location>
</feature>
<dbReference type="InterPro" id="IPR017475">
    <property type="entry name" value="EPS_sugar_tfrase"/>
</dbReference>
<comment type="subcellular location">
    <subcellularLocation>
        <location evidence="1">Membrane</location>
        <topology evidence="1">Multi-pass membrane protein</topology>
    </subcellularLocation>
</comment>
<dbReference type="NCBIfam" id="TIGR03025">
    <property type="entry name" value="EPS_sugtrans"/>
    <property type="match status" value="1"/>
</dbReference>